<sequence>MTNADEVLRQARGVLGGTHAVPAAQVSRVAAILARQALEELIVERLAQLGAQAPGATMRSKLVCLRGLGDDAAAESAMIAWDGLSRACHLHAYELMSTPEEVGYLIGLVEALLEPSEAGTSAAG</sequence>
<dbReference type="AlphaFoldDB" id="A0A4R5AFT7"/>
<evidence type="ECO:0000313" key="2">
    <source>
        <dbReference type="Proteomes" id="UP000295217"/>
    </source>
</evidence>
<evidence type="ECO:0008006" key="3">
    <source>
        <dbReference type="Google" id="ProtNLM"/>
    </source>
</evidence>
<organism evidence="1 2">
    <name type="scientific">Jiangella aurantiaca</name>
    <dbReference type="NCBI Taxonomy" id="2530373"/>
    <lineage>
        <taxon>Bacteria</taxon>
        <taxon>Bacillati</taxon>
        <taxon>Actinomycetota</taxon>
        <taxon>Actinomycetes</taxon>
        <taxon>Jiangellales</taxon>
        <taxon>Jiangellaceae</taxon>
        <taxon>Jiangella</taxon>
    </lineage>
</organism>
<dbReference type="Proteomes" id="UP000295217">
    <property type="component" value="Unassembled WGS sequence"/>
</dbReference>
<dbReference type="OrthoDB" id="4322177at2"/>
<name>A0A4R5AFT7_9ACTN</name>
<accession>A0A4R5AFT7</accession>
<keyword evidence="2" id="KW-1185">Reference proteome</keyword>
<reference evidence="1 2" key="1">
    <citation type="submission" date="2019-02" db="EMBL/GenBank/DDBJ databases">
        <title>Draft genome sequences of novel Actinobacteria.</title>
        <authorList>
            <person name="Sahin N."/>
            <person name="Ay H."/>
            <person name="Saygin H."/>
        </authorList>
    </citation>
    <scope>NUCLEOTIDE SEQUENCE [LARGE SCALE GENOMIC DNA]</scope>
    <source>
        <strain evidence="1 2">8K307</strain>
    </source>
</reference>
<gene>
    <name evidence="1" type="ORF">E1262_10530</name>
</gene>
<dbReference type="EMBL" id="SMLB01000010">
    <property type="protein sequence ID" value="TDD70270.1"/>
    <property type="molecule type" value="Genomic_DNA"/>
</dbReference>
<comment type="caution">
    <text evidence="1">The sequence shown here is derived from an EMBL/GenBank/DDBJ whole genome shotgun (WGS) entry which is preliminary data.</text>
</comment>
<evidence type="ECO:0000313" key="1">
    <source>
        <dbReference type="EMBL" id="TDD70270.1"/>
    </source>
</evidence>
<proteinExistence type="predicted"/>
<protein>
    <recommendedName>
        <fullName evidence="3">DUF4145 domain-containing protein</fullName>
    </recommendedName>
</protein>